<dbReference type="CDD" id="cd21153">
    <property type="entry name" value="PUA_RlmI"/>
    <property type="match status" value="1"/>
</dbReference>
<dbReference type="InterPro" id="IPR019614">
    <property type="entry name" value="SAM-dep_methyl-trfase"/>
</dbReference>
<dbReference type="Gene3D" id="3.30.750.80">
    <property type="entry name" value="RNA methyltransferase domain (HRMD) like"/>
    <property type="match status" value="1"/>
</dbReference>
<dbReference type="SUPFAM" id="SSF53335">
    <property type="entry name" value="S-adenosyl-L-methionine-dependent methyltransferases"/>
    <property type="match status" value="1"/>
</dbReference>
<evidence type="ECO:0000256" key="8">
    <source>
        <dbReference type="ARBA" id="ARBA00038091"/>
    </source>
</evidence>
<dbReference type="CDD" id="cd11572">
    <property type="entry name" value="RlmI_M_like"/>
    <property type="match status" value="1"/>
</dbReference>
<dbReference type="PANTHER" id="PTHR42873:SF1">
    <property type="entry name" value="S-ADENOSYLMETHIONINE-DEPENDENT METHYLTRANSFERASE DOMAIN-CONTAINING PROTEIN"/>
    <property type="match status" value="1"/>
</dbReference>
<sequence>MKIILAAGRERRLLSGHPWVFSNEIQRVEGAPEPGDSVAVHSARGAFLGCGHYNPRSLISVRLLSSKPQDIDLPEFFQARIAQALAYRRATYGELDGVRLVYGESDFLPGLVVDRYGPVLSLQFLSLGMDRRRDLIVAALQKLLEPRAVVARNDVGVRELEGLPQQVEVLAGEVPEQVMVSENGLRFAVDILGGQKTGHFLDQKENHQALRDRVGDGRVLDLFCYSGAWAVHAAHYGAREVLGVDISAAALALARGNAERNGLAERCRFTQGDVFEVLRDLAAQGERFDTIVLDPPAFVKSKKRLAEAVRGYLTINRRAMELLAPGGFLFTCSCSYHMERELFLDTLRQAAAKANRTLRLVEVRGQALDHPVLLACPETDYLKCVILQAL</sequence>
<protein>
    <submittedName>
        <fullName evidence="10">Class I SAM-dependent rRNA methyltransferase</fullName>
    </submittedName>
</protein>
<dbReference type="InterPro" id="IPR041532">
    <property type="entry name" value="RlmI-like_PUA"/>
</dbReference>
<keyword evidence="2" id="KW-0963">Cytoplasm</keyword>
<keyword evidence="11" id="KW-1185">Reference proteome</keyword>
<gene>
    <name evidence="10" type="ORF">L9S41_06265</name>
</gene>
<evidence type="ECO:0000256" key="2">
    <source>
        <dbReference type="ARBA" id="ARBA00022490"/>
    </source>
</evidence>
<dbReference type="Gene3D" id="2.30.130.10">
    <property type="entry name" value="PUA domain"/>
    <property type="match status" value="1"/>
</dbReference>
<evidence type="ECO:0000256" key="5">
    <source>
        <dbReference type="ARBA" id="ARBA00022679"/>
    </source>
</evidence>
<keyword evidence="3" id="KW-0698">rRNA processing</keyword>
<keyword evidence="7" id="KW-0694">RNA-binding</keyword>
<comment type="similarity">
    <text evidence="8">Belongs to the methyltransferase superfamily. RlmI family.</text>
</comment>
<dbReference type="InterPro" id="IPR015947">
    <property type="entry name" value="PUA-like_sf"/>
</dbReference>
<dbReference type="Pfam" id="PF17785">
    <property type="entry name" value="PUA_3"/>
    <property type="match status" value="1"/>
</dbReference>
<evidence type="ECO:0000256" key="6">
    <source>
        <dbReference type="ARBA" id="ARBA00022691"/>
    </source>
</evidence>
<dbReference type="GO" id="GO:0032259">
    <property type="term" value="P:methylation"/>
    <property type="evidence" value="ECO:0007669"/>
    <property type="project" value="UniProtKB-KW"/>
</dbReference>
<name>A0ABY5ZSW3_9BACT</name>
<reference evidence="10" key="1">
    <citation type="journal article" date="2022" name="Environ. Microbiol.">
        <title>Geoalkalibacter halelectricus SAP #1 sp. nov. possessing extracellular electron transfer and mineral#reducing capabilities from a haloalkaline environment.</title>
        <authorList>
            <person name="Yadav S."/>
            <person name="Singh R."/>
            <person name="Sundharam S.S."/>
            <person name="Chaudhary S."/>
            <person name="Krishnamurthi S."/>
            <person name="Patil S.A."/>
        </authorList>
    </citation>
    <scope>NUCLEOTIDE SEQUENCE</scope>
    <source>
        <strain evidence="10">SAP-1</strain>
    </source>
</reference>
<evidence type="ECO:0000256" key="7">
    <source>
        <dbReference type="ARBA" id="ARBA00022884"/>
    </source>
</evidence>
<evidence type="ECO:0000256" key="3">
    <source>
        <dbReference type="ARBA" id="ARBA00022552"/>
    </source>
</evidence>
<dbReference type="SUPFAM" id="SSF88697">
    <property type="entry name" value="PUA domain-like"/>
    <property type="match status" value="1"/>
</dbReference>
<proteinExistence type="inferred from homology"/>
<dbReference type="PANTHER" id="PTHR42873">
    <property type="entry name" value="RIBOSOMAL RNA LARGE SUBUNIT METHYLTRANSFERASE"/>
    <property type="match status" value="1"/>
</dbReference>
<keyword evidence="6" id="KW-0949">S-adenosyl-L-methionine</keyword>
<dbReference type="GO" id="GO:0008168">
    <property type="term" value="F:methyltransferase activity"/>
    <property type="evidence" value="ECO:0007669"/>
    <property type="project" value="UniProtKB-KW"/>
</dbReference>
<dbReference type="InterPro" id="IPR036974">
    <property type="entry name" value="PUA_sf"/>
</dbReference>
<dbReference type="SMART" id="SM00359">
    <property type="entry name" value="PUA"/>
    <property type="match status" value="1"/>
</dbReference>
<dbReference type="InterPro" id="IPR029063">
    <property type="entry name" value="SAM-dependent_MTases_sf"/>
</dbReference>
<organism evidence="10 11">
    <name type="scientific">Geoalkalibacter halelectricus</name>
    <dbReference type="NCBI Taxonomy" id="2847045"/>
    <lineage>
        <taxon>Bacteria</taxon>
        <taxon>Pseudomonadati</taxon>
        <taxon>Thermodesulfobacteriota</taxon>
        <taxon>Desulfuromonadia</taxon>
        <taxon>Desulfuromonadales</taxon>
        <taxon>Geoalkalibacteraceae</taxon>
        <taxon>Geoalkalibacter</taxon>
    </lineage>
</organism>
<comment type="subcellular location">
    <subcellularLocation>
        <location evidence="1">Cytoplasm</location>
    </subcellularLocation>
</comment>
<evidence type="ECO:0000256" key="1">
    <source>
        <dbReference type="ARBA" id="ARBA00004496"/>
    </source>
</evidence>
<evidence type="ECO:0000256" key="4">
    <source>
        <dbReference type="ARBA" id="ARBA00022603"/>
    </source>
</evidence>
<dbReference type="Pfam" id="PF10672">
    <property type="entry name" value="Methyltrans_SAM"/>
    <property type="match status" value="1"/>
</dbReference>
<evidence type="ECO:0000313" key="11">
    <source>
        <dbReference type="Proteomes" id="UP001060414"/>
    </source>
</evidence>
<dbReference type="RefSeq" id="WP_260749363.1">
    <property type="nucleotide sequence ID" value="NZ_CP092109.1"/>
</dbReference>
<accession>A0ABY5ZSW3</accession>
<dbReference type="Proteomes" id="UP001060414">
    <property type="component" value="Chromosome"/>
</dbReference>
<dbReference type="CDD" id="cd02440">
    <property type="entry name" value="AdoMet_MTases"/>
    <property type="match status" value="1"/>
</dbReference>
<evidence type="ECO:0000259" key="9">
    <source>
        <dbReference type="SMART" id="SM00359"/>
    </source>
</evidence>
<feature type="domain" description="PUA" evidence="9">
    <location>
        <begin position="1"/>
        <end position="86"/>
    </location>
</feature>
<evidence type="ECO:0000313" key="10">
    <source>
        <dbReference type="EMBL" id="UWZ80995.1"/>
    </source>
</evidence>
<dbReference type="Gene3D" id="3.40.50.150">
    <property type="entry name" value="Vaccinia Virus protein VP39"/>
    <property type="match status" value="1"/>
</dbReference>
<dbReference type="EMBL" id="CP092109">
    <property type="protein sequence ID" value="UWZ80995.1"/>
    <property type="molecule type" value="Genomic_DNA"/>
</dbReference>
<dbReference type="PROSITE" id="PS50890">
    <property type="entry name" value="PUA"/>
    <property type="match status" value="1"/>
</dbReference>
<dbReference type="InterPro" id="IPR002478">
    <property type="entry name" value="PUA"/>
</dbReference>
<keyword evidence="4 10" id="KW-0489">Methyltransferase</keyword>
<keyword evidence="5" id="KW-0808">Transferase</keyword>